<dbReference type="EMBL" id="KZ824641">
    <property type="protein sequence ID" value="RAK77708.1"/>
    <property type="molecule type" value="Genomic_DNA"/>
</dbReference>
<sequence length="275" mass="29730">MPSYLITGASRGLSWEFLRQRSSDPKNTVIGLVRDKPATEKRADITDYNSLQVEIRIFQHGDAYRVANDPPAASAQTALITGGGLDYLIANAGYVSKFDAYDGIGVLGEQPQALEEDLTHCFRVNVLGNIHLFNVFLLLILQGEAKKVIALSTGLANLSLIPKYNVEVASLYAISKAGLNTAVARSSAQYAKHGVLLMSICPGMVKTGHFTDATPEQMRGLAGMLTAFREYAPHFRGPSTPEAAVRDVLSVMHRASVQNGNGGTFVSHYGTQQFL</sequence>
<dbReference type="InterPro" id="IPR052184">
    <property type="entry name" value="SDR_enzymes"/>
</dbReference>
<dbReference type="PANTHER" id="PTHR45458:SF3">
    <property type="entry name" value="CHAIN DEHYDROGENASE (ATSC), PUTATIVE-RELATED"/>
    <property type="match status" value="1"/>
</dbReference>
<dbReference type="Pfam" id="PF00106">
    <property type="entry name" value="adh_short"/>
    <property type="match status" value="1"/>
</dbReference>
<dbReference type="PANTHER" id="PTHR45458">
    <property type="entry name" value="SHORT-CHAIN DEHYDROGENASE/REDUCTASE SDR"/>
    <property type="match status" value="1"/>
</dbReference>
<dbReference type="GeneID" id="63864225"/>
<dbReference type="Gene3D" id="3.40.50.720">
    <property type="entry name" value="NAD(P)-binding Rossmann-like Domain"/>
    <property type="match status" value="1"/>
</dbReference>
<dbReference type="SUPFAM" id="SSF51735">
    <property type="entry name" value="NAD(P)-binding Rossmann-fold domains"/>
    <property type="match status" value="1"/>
</dbReference>
<dbReference type="VEuPathDB" id="FungiDB:BO72DRAFT_468358"/>
<keyword evidence="2" id="KW-1185">Reference proteome</keyword>
<name>A0A8G1RSX4_9EURO</name>
<organism evidence="1 2">
    <name type="scientific">Aspergillus fijiensis CBS 313.89</name>
    <dbReference type="NCBI Taxonomy" id="1448319"/>
    <lineage>
        <taxon>Eukaryota</taxon>
        <taxon>Fungi</taxon>
        <taxon>Dikarya</taxon>
        <taxon>Ascomycota</taxon>
        <taxon>Pezizomycotina</taxon>
        <taxon>Eurotiomycetes</taxon>
        <taxon>Eurotiomycetidae</taxon>
        <taxon>Eurotiales</taxon>
        <taxon>Aspergillaceae</taxon>
        <taxon>Aspergillus</taxon>
    </lineage>
</organism>
<dbReference type="InterPro" id="IPR036291">
    <property type="entry name" value="NAD(P)-bd_dom_sf"/>
</dbReference>
<dbReference type="PRINTS" id="PR00081">
    <property type="entry name" value="GDHRDH"/>
</dbReference>
<evidence type="ECO:0000313" key="2">
    <source>
        <dbReference type="Proteomes" id="UP000249789"/>
    </source>
</evidence>
<dbReference type="AlphaFoldDB" id="A0A8G1RSX4"/>
<protein>
    <submittedName>
        <fullName evidence="1">NAD(P)-binding protein</fullName>
    </submittedName>
</protein>
<dbReference type="OrthoDB" id="7289984at2759"/>
<dbReference type="RefSeq" id="XP_040801718.1">
    <property type="nucleotide sequence ID" value="XM_040946892.1"/>
</dbReference>
<dbReference type="Proteomes" id="UP000249789">
    <property type="component" value="Unassembled WGS sequence"/>
</dbReference>
<dbReference type="GO" id="GO:0016616">
    <property type="term" value="F:oxidoreductase activity, acting on the CH-OH group of donors, NAD or NADP as acceptor"/>
    <property type="evidence" value="ECO:0007669"/>
    <property type="project" value="TreeGrafter"/>
</dbReference>
<dbReference type="InterPro" id="IPR002347">
    <property type="entry name" value="SDR_fam"/>
</dbReference>
<reference evidence="1 2" key="1">
    <citation type="submission" date="2018-02" db="EMBL/GenBank/DDBJ databases">
        <title>The genomes of Aspergillus section Nigri reveals drivers in fungal speciation.</title>
        <authorList>
            <consortium name="DOE Joint Genome Institute"/>
            <person name="Vesth T.C."/>
            <person name="Nybo J."/>
            <person name="Theobald S."/>
            <person name="Brandl J."/>
            <person name="Frisvad J.C."/>
            <person name="Nielsen K.F."/>
            <person name="Lyhne E.K."/>
            <person name="Kogle M.E."/>
            <person name="Kuo A."/>
            <person name="Riley R."/>
            <person name="Clum A."/>
            <person name="Nolan M."/>
            <person name="Lipzen A."/>
            <person name="Salamov A."/>
            <person name="Henrissat B."/>
            <person name="Wiebenga A."/>
            <person name="De vries R.P."/>
            <person name="Grigoriev I.V."/>
            <person name="Mortensen U.H."/>
            <person name="Andersen M.R."/>
            <person name="Baker S.E."/>
        </authorList>
    </citation>
    <scope>NUCLEOTIDE SEQUENCE [LARGE SCALE GENOMIC DNA]</scope>
    <source>
        <strain evidence="1 2">CBS 313.89</strain>
    </source>
</reference>
<proteinExistence type="predicted"/>
<evidence type="ECO:0000313" key="1">
    <source>
        <dbReference type="EMBL" id="RAK77708.1"/>
    </source>
</evidence>
<accession>A0A8G1RSX4</accession>
<gene>
    <name evidence="1" type="ORF">BO72DRAFT_468358</name>
</gene>